<gene>
    <name evidence="1" type="ORF">O0236_007220</name>
</gene>
<dbReference type="EMBL" id="CP168151">
    <property type="protein sequence ID" value="XFD39220.1"/>
    <property type="molecule type" value="Genomic_DNA"/>
</dbReference>
<keyword evidence="2" id="KW-1185">Reference proteome</keyword>
<protein>
    <submittedName>
        <fullName evidence="1">Uncharacterized protein</fullName>
    </submittedName>
</protein>
<name>A0ACD5DD69_9LACO</name>
<sequence length="155" mass="17625">MNSFDDLEFAFNDLPQKFTVTLDNTVYNMRIYYNRYSDSFYVDLFDENDVELVRGEKLVYGMPLWGDINDQRLPVKLIVPIDPDGVEDTISALNFPKKVKLSFVGEEATDDIALNDESQSLIDDDELADDADTEDDIDVDVNPYGNDPYIGSGEE</sequence>
<evidence type="ECO:0000313" key="1">
    <source>
        <dbReference type="EMBL" id="XFD39220.1"/>
    </source>
</evidence>
<proteinExistence type="predicted"/>
<evidence type="ECO:0000313" key="2">
    <source>
        <dbReference type="Proteomes" id="UP001149860"/>
    </source>
</evidence>
<organism evidence="1 2">
    <name type="scientific">Lentilactobacillus terminaliae</name>
    <dbReference type="NCBI Taxonomy" id="3003483"/>
    <lineage>
        <taxon>Bacteria</taxon>
        <taxon>Bacillati</taxon>
        <taxon>Bacillota</taxon>
        <taxon>Bacilli</taxon>
        <taxon>Lactobacillales</taxon>
        <taxon>Lactobacillaceae</taxon>
        <taxon>Lentilactobacillus</taxon>
    </lineage>
</organism>
<accession>A0ACD5DD69</accession>
<dbReference type="Proteomes" id="UP001149860">
    <property type="component" value="Chromosome"/>
</dbReference>
<reference evidence="1" key="1">
    <citation type="submission" date="2024-08" db="EMBL/GenBank/DDBJ databases">
        <title>Lentilactobacillus sp. nov., isolated from tree bark.</title>
        <authorList>
            <person name="Phuengjayaem S."/>
            <person name="Tanasupawat S."/>
        </authorList>
    </citation>
    <scope>NUCLEOTIDE SEQUENCE</scope>
    <source>
        <strain evidence="1">SPB1-3</strain>
    </source>
</reference>